<dbReference type="GO" id="GO:0016020">
    <property type="term" value="C:membrane"/>
    <property type="evidence" value="ECO:0007669"/>
    <property type="project" value="UniProtKB-SubCell"/>
</dbReference>
<evidence type="ECO:0000256" key="3">
    <source>
        <dbReference type="ARBA" id="ARBA00022989"/>
    </source>
</evidence>
<gene>
    <name evidence="6" type="ORF">BOX15_Mlig023997g3</name>
</gene>
<dbReference type="InterPro" id="IPR008952">
    <property type="entry name" value="Tetraspanin_EC2_sf"/>
</dbReference>
<name>A0A267DIY5_9PLAT</name>
<evidence type="ECO:0000256" key="5">
    <source>
        <dbReference type="SAM" id="Phobius"/>
    </source>
</evidence>
<keyword evidence="2 5" id="KW-0812">Transmembrane</keyword>
<dbReference type="EMBL" id="NIVC01004130">
    <property type="protein sequence ID" value="PAA48499.1"/>
    <property type="molecule type" value="Genomic_DNA"/>
</dbReference>
<protein>
    <recommendedName>
        <fullName evidence="8">Tetraspanin</fullName>
    </recommendedName>
</protein>
<dbReference type="PANTHER" id="PTHR19282">
    <property type="entry name" value="TETRASPANIN"/>
    <property type="match status" value="1"/>
</dbReference>
<evidence type="ECO:0000313" key="6">
    <source>
        <dbReference type="EMBL" id="PAA48499.1"/>
    </source>
</evidence>
<proteinExistence type="predicted"/>
<feature type="transmembrane region" description="Helical" evidence="5">
    <location>
        <begin position="86"/>
        <end position="109"/>
    </location>
</feature>
<evidence type="ECO:0008006" key="8">
    <source>
        <dbReference type="Google" id="ProtNLM"/>
    </source>
</evidence>
<dbReference type="Gene3D" id="1.10.1450.10">
    <property type="entry name" value="Tetraspanin"/>
    <property type="match status" value="1"/>
</dbReference>
<keyword evidence="3 5" id="KW-1133">Transmembrane helix</keyword>
<dbReference type="AlphaFoldDB" id="A0A267DIY5"/>
<feature type="transmembrane region" description="Helical" evidence="5">
    <location>
        <begin position="264"/>
        <end position="287"/>
    </location>
</feature>
<evidence type="ECO:0000256" key="2">
    <source>
        <dbReference type="ARBA" id="ARBA00022692"/>
    </source>
</evidence>
<keyword evidence="4 5" id="KW-0472">Membrane</keyword>
<dbReference type="OrthoDB" id="6279736at2759"/>
<comment type="subcellular location">
    <subcellularLocation>
        <location evidence="1">Membrane</location>
        <topology evidence="1">Multi-pass membrane protein</topology>
    </subcellularLocation>
</comment>
<reference evidence="6 7" key="1">
    <citation type="submission" date="2017-06" db="EMBL/GenBank/DDBJ databases">
        <title>A platform for efficient transgenesis in Macrostomum lignano, a flatworm model organism for stem cell research.</title>
        <authorList>
            <person name="Berezikov E."/>
        </authorList>
    </citation>
    <scope>NUCLEOTIDE SEQUENCE [LARGE SCALE GENOMIC DNA]</scope>
    <source>
        <strain evidence="6">DV1</strain>
        <tissue evidence="6">Whole organism</tissue>
    </source>
</reference>
<organism evidence="6 7">
    <name type="scientific">Macrostomum lignano</name>
    <dbReference type="NCBI Taxonomy" id="282301"/>
    <lineage>
        <taxon>Eukaryota</taxon>
        <taxon>Metazoa</taxon>
        <taxon>Spiralia</taxon>
        <taxon>Lophotrochozoa</taxon>
        <taxon>Platyhelminthes</taxon>
        <taxon>Rhabditophora</taxon>
        <taxon>Macrostomorpha</taxon>
        <taxon>Macrostomida</taxon>
        <taxon>Macrostomidae</taxon>
        <taxon>Macrostomum</taxon>
    </lineage>
</organism>
<dbReference type="Proteomes" id="UP000215902">
    <property type="component" value="Unassembled WGS sequence"/>
</dbReference>
<evidence type="ECO:0000256" key="4">
    <source>
        <dbReference type="ARBA" id="ARBA00023136"/>
    </source>
</evidence>
<dbReference type="Pfam" id="PF00335">
    <property type="entry name" value="Tetraspanin"/>
    <property type="match status" value="1"/>
</dbReference>
<dbReference type="InterPro" id="IPR018499">
    <property type="entry name" value="Tetraspanin/Peripherin"/>
</dbReference>
<sequence length="305" mass="33432">MSNFGLKCCSCLCACLLVTVNNFAILVGLLLFALGLVFTVGLNWLSSNDSVQDWLKTISDLLKSQTGQEIEIQQLLSSIGQLTGSVGAAFIVAGVVILAVACLGCIGGCCKIRQCLLIYAIIVGLVFLGQLIVVIIWYANSEILKASAKSAMEQSVAKYKGFRSTNLESLLQNMLQILVGCCGVNNGTDFENLSQDWDRQHFISQGGRNFTFNLTYPVTCCKFDLARMEPLNLYCPYNNTDSNYQIGCYDIFFTGYIDKYFLNYLFPALAGLLVLQLLLVVGSLVIYSSESSNKNQVAPQRSRAV</sequence>
<dbReference type="STRING" id="282301.A0A267DIY5"/>
<comment type="caution">
    <text evidence="6">The sequence shown here is derived from an EMBL/GenBank/DDBJ whole genome shotgun (WGS) entry which is preliminary data.</text>
</comment>
<keyword evidence="7" id="KW-1185">Reference proteome</keyword>
<accession>A0A267DIY5</accession>
<evidence type="ECO:0000256" key="1">
    <source>
        <dbReference type="ARBA" id="ARBA00004141"/>
    </source>
</evidence>
<evidence type="ECO:0000313" key="7">
    <source>
        <dbReference type="Proteomes" id="UP000215902"/>
    </source>
</evidence>
<feature type="transmembrane region" description="Helical" evidence="5">
    <location>
        <begin position="12"/>
        <end position="45"/>
    </location>
</feature>
<feature type="transmembrane region" description="Helical" evidence="5">
    <location>
        <begin position="116"/>
        <end position="139"/>
    </location>
</feature>